<protein>
    <submittedName>
        <fullName evidence="1">Predicted nucleotidyltransferase component of viral defense system</fullName>
    </submittedName>
</protein>
<dbReference type="RefSeq" id="WP_090472217.1">
    <property type="nucleotide sequence ID" value="NZ_FOWF01000045.1"/>
</dbReference>
<keyword evidence="2" id="KW-1185">Reference proteome</keyword>
<accession>A0A1I7IES8</accession>
<keyword evidence="1" id="KW-0808">Transferase</keyword>
<evidence type="ECO:0000313" key="2">
    <source>
        <dbReference type="Proteomes" id="UP000198817"/>
    </source>
</evidence>
<dbReference type="STRING" id="155865.SAMN05216515_1455"/>
<dbReference type="GO" id="GO:0016740">
    <property type="term" value="F:transferase activity"/>
    <property type="evidence" value="ECO:0007669"/>
    <property type="project" value="UniProtKB-KW"/>
</dbReference>
<dbReference type="Proteomes" id="UP000198817">
    <property type="component" value="Unassembled WGS sequence"/>
</dbReference>
<organism evidence="1 2">
    <name type="scientific">Eubacterium pyruvativorans</name>
    <dbReference type="NCBI Taxonomy" id="155865"/>
    <lineage>
        <taxon>Bacteria</taxon>
        <taxon>Bacillati</taxon>
        <taxon>Bacillota</taxon>
        <taxon>Clostridia</taxon>
        <taxon>Eubacteriales</taxon>
        <taxon>Eubacteriaceae</taxon>
        <taxon>Eubacterium</taxon>
    </lineage>
</organism>
<gene>
    <name evidence="1" type="ORF">SAMN05216508_1435</name>
</gene>
<evidence type="ECO:0000313" key="1">
    <source>
        <dbReference type="EMBL" id="SFU71473.1"/>
    </source>
</evidence>
<dbReference type="Pfam" id="PF08843">
    <property type="entry name" value="AbiEii"/>
    <property type="match status" value="1"/>
</dbReference>
<dbReference type="OrthoDB" id="9808443at2"/>
<dbReference type="EMBL" id="FPBT01000043">
    <property type="protein sequence ID" value="SFU71473.1"/>
    <property type="molecule type" value="Genomic_DNA"/>
</dbReference>
<dbReference type="AlphaFoldDB" id="A0A1I7IES8"/>
<sequence length="298" mass="34236">MISAISVKDRLKNQAVASGKTFQEALTAYGLERTVYRLSVSEYVERFTLKGGIFLYALFEGEFARATRDIDLLARNMPNNVEDMKKVFENIFAIECDDALRYDLDTLEVIDITEFKEYHGVNVSIMAYLDRTKVPVSIDIGFGDVVYPDRVKMEFPVLLDMEVPEIYAYSISSVISEKFEAIVSLGDANSRYKDFYDIYILADRYDLDGTELKEAVKETFEHRGTGFYDIFAFTDDFLASEIHQSRWKAFLKKKKALVNAELEDVVELLKALLLPIVESITGNIDYSAKWDHESRSWK</sequence>
<name>A0A1I7IES8_9FIRM</name>
<proteinExistence type="predicted"/>
<reference evidence="1 2" key="1">
    <citation type="submission" date="2016-10" db="EMBL/GenBank/DDBJ databases">
        <authorList>
            <person name="de Groot N.N."/>
        </authorList>
    </citation>
    <scope>NUCLEOTIDE SEQUENCE [LARGE SCALE GENOMIC DNA]</scope>
    <source>
        <strain evidence="1 2">KHGC13</strain>
    </source>
</reference>
<dbReference type="InterPro" id="IPR014942">
    <property type="entry name" value="AbiEii"/>
</dbReference>